<name>A0A919XSZ3_9BACL</name>
<dbReference type="Proteomes" id="UP000681162">
    <property type="component" value="Unassembled WGS sequence"/>
</dbReference>
<gene>
    <name evidence="1" type="ORF">J41TS12_06390</name>
</gene>
<evidence type="ECO:0000313" key="1">
    <source>
        <dbReference type="EMBL" id="GIO35778.1"/>
    </source>
</evidence>
<reference evidence="1 2" key="1">
    <citation type="submission" date="2021-03" db="EMBL/GenBank/DDBJ databases">
        <title>Antimicrobial resistance genes in bacteria isolated from Japanese honey, and their potential for conferring macrolide and lincosamide resistance in the American foulbrood pathogen Paenibacillus larvae.</title>
        <authorList>
            <person name="Okamoto M."/>
            <person name="Kumagai M."/>
            <person name="Kanamori H."/>
            <person name="Takamatsu D."/>
        </authorList>
    </citation>
    <scope>NUCLEOTIDE SEQUENCE [LARGE SCALE GENOMIC DNA]</scope>
    <source>
        <strain evidence="1 2">J41TS12</strain>
    </source>
</reference>
<comment type="caution">
    <text evidence="1">The sequence shown here is derived from an EMBL/GenBank/DDBJ whole genome shotgun (WGS) entry which is preliminary data.</text>
</comment>
<evidence type="ECO:0000313" key="2">
    <source>
        <dbReference type="Proteomes" id="UP000681162"/>
    </source>
</evidence>
<sequence length="84" mass="9795">MELKVESKIVFDVPEEEEKSKKNGVSGLIPVRVVVQDDDSEASIGVNEAKFEKELKLLFAEELKSERVRYRRYDMVVTKSNWEF</sequence>
<keyword evidence="2" id="KW-1185">Reference proteome</keyword>
<organism evidence="1 2">
    <name type="scientific">Paenibacillus antibioticophila</name>
    <dbReference type="NCBI Taxonomy" id="1274374"/>
    <lineage>
        <taxon>Bacteria</taxon>
        <taxon>Bacillati</taxon>
        <taxon>Bacillota</taxon>
        <taxon>Bacilli</taxon>
        <taxon>Bacillales</taxon>
        <taxon>Paenibacillaceae</taxon>
        <taxon>Paenibacillus</taxon>
    </lineage>
</organism>
<dbReference type="EMBL" id="BORR01000002">
    <property type="protein sequence ID" value="GIO35778.1"/>
    <property type="molecule type" value="Genomic_DNA"/>
</dbReference>
<protein>
    <submittedName>
        <fullName evidence="1">Uncharacterized protein</fullName>
    </submittedName>
</protein>
<dbReference type="AlphaFoldDB" id="A0A919XSZ3"/>
<proteinExistence type="predicted"/>
<dbReference type="RefSeq" id="WP_212938177.1">
    <property type="nucleotide sequence ID" value="NZ_BORR01000002.1"/>
</dbReference>
<accession>A0A919XSZ3</accession>